<evidence type="ECO:0000259" key="2">
    <source>
        <dbReference type="SMART" id="SM00014"/>
    </source>
</evidence>
<dbReference type="Proteomes" id="UP000314960">
    <property type="component" value="Chromosome"/>
</dbReference>
<dbReference type="PANTHER" id="PTHR14969:SF13">
    <property type="entry name" value="AT30094P"/>
    <property type="match status" value="1"/>
</dbReference>
<dbReference type="SMART" id="SM00014">
    <property type="entry name" value="acidPPc"/>
    <property type="match status" value="1"/>
</dbReference>
<accession>A0A3S6QNV8</accession>
<evidence type="ECO:0000256" key="1">
    <source>
        <dbReference type="SAM" id="Phobius"/>
    </source>
</evidence>
<dbReference type="Pfam" id="PF01569">
    <property type="entry name" value="PAP2"/>
    <property type="match status" value="1"/>
</dbReference>
<dbReference type="InterPro" id="IPR036938">
    <property type="entry name" value="PAP2/HPO_sf"/>
</dbReference>
<proteinExistence type="predicted"/>
<reference evidence="3 4" key="1">
    <citation type="submission" date="2016-11" db="EMBL/GenBank/DDBJ databases">
        <title>Interaction between Lactobacillus species and yeast in water kefir.</title>
        <authorList>
            <person name="Behr J."/>
            <person name="Xu D."/>
            <person name="Vogel R.F."/>
        </authorList>
    </citation>
    <scope>NUCLEOTIDE SEQUENCE [LARGE SCALE GENOMIC DNA]</scope>
    <source>
        <strain evidence="3 4">TMW 1.1822</strain>
    </source>
</reference>
<feature type="domain" description="Phosphatidic acid phosphatase type 2/haloperoxidase" evidence="2">
    <location>
        <begin position="87"/>
        <end position="197"/>
    </location>
</feature>
<dbReference type="RefSeq" id="WP_141053298.1">
    <property type="nucleotide sequence ID" value="NZ_CP018176.1"/>
</dbReference>
<keyword evidence="1" id="KW-1133">Transmembrane helix</keyword>
<feature type="transmembrane region" description="Helical" evidence="1">
    <location>
        <begin position="176"/>
        <end position="196"/>
    </location>
</feature>
<dbReference type="SUPFAM" id="SSF48317">
    <property type="entry name" value="Acid phosphatase/Vanadium-dependent haloperoxidase"/>
    <property type="match status" value="1"/>
</dbReference>
<evidence type="ECO:0000313" key="4">
    <source>
        <dbReference type="Proteomes" id="UP000314960"/>
    </source>
</evidence>
<evidence type="ECO:0000313" key="3">
    <source>
        <dbReference type="EMBL" id="AUJ29660.1"/>
    </source>
</evidence>
<dbReference type="AlphaFoldDB" id="A0A3S6QNV8"/>
<feature type="transmembrane region" description="Helical" evidence="1">
    <location>
        <begin position="12"/>
        <end position="30"/>
    </location>
</feature>
<dbReference type="InterPro" id="IPR000326">
    <property type="entry name" value="PAP2/HPO"/>
</dbReference>
<keyword evidence="1" id="KW-0812">Transmembrane</keyword>
<organism evidence="3 4">
    <name type="scientific">Liquorilactobacillus hordei</name>
    <dbReference type="NCBI Taxonomy" id="468911"/>
    <lineage>
        <taxon>Bacteria</taxon>
        <taxon>Bacillati</taxon>
        <taxon>Bacillota</taxon>
        <taxon>Bacilli</taxon>
        <taxon>Lactobacillales</taxon>
        <taxon>Lactobacillaceae</taxon>
        <taxon>Liquorilactobacillus</taxon>
    </lineage>
</organism>
<dbReference type="Gene3D" id="1.20.144.10">
    <property type="entry name" value="Phosphatidic acid phosphatase type 2/haloperoxidase"/>
    <property type="match status" value="1"/>
</dbReference>
<dbReference type="PANTHER" id="PTHR14969">
    <property type="entry name" value="SPHINGOSINE-1-PHOSPHATE PHOSPHOHYDROLASE"/>
    <property type="match status" value="1"/>
</dbReference>
<feature type="transmembrane region" description="Helical" evidence="1">
    <location>
        <begin position="152"/>
        <end position="170"/>
    </location>
</feature>
<name>A0A3S6QNV8_9LACO</name>
<feature type="transmembrane region" description="Helical" evidence="1">
    <location>
        <begin position="119"/>
        <end position="140"/>
    </location>
</feature>
<protein>
    <recommendedName>
        <fullName evidence="2">Phosphatidic acid phosphatase type 2/haloperoxidase domain-containing protein</fullName>
    </recommendedName>
</protein>
<feature type="transmembrane region" description="Helical" evidence="1">
    <location>
        <begin position="56"/>
        <end position="79"/>
    </location>
</feature>
<sequence length="210" mass="24312">MNIRKKEIYKWFLPIISLSVFIGIMLLVKLNNSVVLNIDSAVTQWMIYIQQANVATFLHTIAHVFSPILVIIYMCILLLPFLKRRIVMPFMEVMVGYISMEIIKVSVARTRPADKLVNVLGYSFPSAHTFEIILVLLVSLGIIKRILRNTKTLYFIQIFLFSITFLVLFSRLYLRVHFFSDVAAGVFLAYGWHGIWQNIANKLIKNLHNC</sequence>
<dbReference type="KEGG" id="lhw:BSQ49_05275"/>
<gene>
    <name evidence="3" type="ORF">BSQ49_05275</name>
</gene>
<dbReference type="EMBL" id="CP018176">
    <property type="protein sequence ID" value="AUJ29660.1"/>
    <property type="molecule type" value="Genomic_DNA"/>
</dbReference>
<keyword evidence="1" id="KW-0472">Membrane</keyword>